<dbReference type="PANTHER" id="PTHR33336:SF3">
    <property type="entry name" value="ABM DOMAIN-CONTAINING PROTEIN"/>
    <property type="match status" value="1"/>
</dbReference>
<evidence type="ECO:0000313" key="3">
    <source>
        <dbReference type="Proteomes" id="UP001317532"/>
    </source>
</evidence>
<dbReference type="SUPFAM" id="SSF54909">
    <property type="entry name" value="Dimeric alpha+beta barrel"/>
    <property type="match status" value="1"/>
</dbReference>
<dbReference type="Gene3D" id="3.30.70.100">
    <property type="match status" value="1"/>
</dbReference>
<dbReference type="PROSITE" id="PS51725">
    <property type="entry name" value="ABM"/>
    <property type="match status" value="1"/>
</dbReference>
<dbReference type="GO" id="GO:0004497">
    <property type="term" value="F:monooxygenase activity"/>
    <property type="evidence" value="ECO:0007669"/>
    <property type="project" value="UniProtKB-KW"/>
</dbReference>
<dbReference type="InterPro" id="IPR011008">
    <property type="entry name" value="Dimeric_a/b-barrel"/>
</dbReference>
<gene>
    <name evidence="2" type="ORF">WPS_33230</name>
</gene>
<feature type="domain" description="ABM" evidence="1">
    <location>
        <begin position="2"/>
        <end position="94"/>
    </location>
</feature>
<dbReference type="RefSeq" id="WP_317995599.1">
    <property type="nucleotide sequence ID" value="NZ_AP025523.1"/>
</dbReference>
<dbReference type="KEGG" id="vab:WPS_33230"/>
<dbReference type="InterPro" id="IPR007138">
    <property type="entry name" value="ABM_dom"/>
</dbReference>
<evidence type="ECO:0000313" key="2">
    <source>
        <dbReference type="EMBL" id="BDE08047.1"/>
    </source>
</evidence>
<organism evidence="2 3">
    <name type="scientific">Vulcanimicrobium alpinum</name>
    <dbReference type="NCBI Taxonomy" id="3016050"/>
    <lineage>
        <taxon>Bacteria</taxon>
        <taxon>Bacillati</taxon>
        <taxon>Vulcanimicrobiota</taxon>
        <taxon>Vulcanimicrobiia</taxon>
        <taxon>Vulcanimicrobiales</taxon>
        <taxon>Vulcanimicrobiaceae</taxon>
        <taxon>Vulcanimicrobium</taxon>
    </lineage>
</organism>
<evidence type="ECO:0000259" key="1">
    <source>
        <dbReference type="PROSITE" id="PS51725"/>
    </source>
</evidence>
<accession>A0AAN1Y0S3</accession>
<dbReference type="EMBL" id="AP025523">
    <property type="protein sequence ID" value="BDE08047.1"/>
    <property type="molecule type" value="Genomic_DNA"/>
</dbReference>
<protein>
    <submittedName>
        <fullName evidence="2">Antibiotic biosynthesis monooxygenase</fullName>
    </submittedName>
</protein>
<dbReference type="Proteomes" id="UP001317532">
    <property type="component" value="Chromosome"/>
</dbReference>
<dbReference type="InterPro" id="IPR050744">
    <property type="entry name" value="AI-2_Isomerase_LsrG"/>
</dbReference>
<proteinExistence type="predicted"/>
<keyword evidence="2" id="KW-0560">Oxidoreductase</keyword>
<keyword evidence="2" id="KW-0503">Monooxygenase</keyword>
<keyword evidence="3" id="KW-1185">Reference proteome</keyword>
<dbReference type="PANTHER" id="PTHR33336">
    <property type="entry name" value="QUINOL MONOOXYGENASE YGIN-RELATED"/>
    <property type="match status" value="1"/>
</dbReference>
<sequence>MLINAVVYTVPEDRADEVERMFAELAAASRKEPGCLGYEVMRGGEGARGTFALFEKWRDQAALDEHMAAEHFIRLGLNGVRPIATGRTAVKGALVA</sequence>
<reference evidence="2 3" key="1">
    <citation type="journal article" date="2022" name="ISME Commun">
        <title>Vulcanimicrobium alpinus gen. nov. sp. nov., the first cultivated representative of the candidate phylum 'Eremiobacterota', is a metabolically versatile aerobic anoxygenic phototroph.</title>
        <authorList>
            <person name="Yabe S."/>
            <person name="Muto K."/>
            <person name="Abe K."/>
            <person name="Yokota A."/>
            <person name="Staudigel H."/>
            <person name="Tebo B.M."/>
        </authorList>
    </citation>
    <scope>NUCLEOTIDE SEQUENCE [LARGE SCALE GENOMIC DNA]</scope>
    <source>
        <strain evidence="2 3">WC8-2</strain>
    </source>
</reference>
<dbReference type="Pfam" id="PF03992">
    <property type="entry name" value="ABM"/>
    <property type="match status" value="1"/>
</dbReference>
<dbReference type="AlphaFoldDB" id="A0AAN1Y0S3"/>
<name>A0AAN1Y0S3_UNVUL</name>